<organism evidence="2 3">
    <name type="scientific">Rhizoclosmatium globosum</name>
    <dbReference type="NCBI Taxonomy" id="329046"/>
    <lineage>
        <taxon>Eukaryota</taxon>
        <taxon>Fungi</taxon>
        <taxon>Fungi incertae sedis</taxon>
        <taxon>Chytridiomycota</taxon>
        <taxon>Chytridiomycota incertae sedis</taxon>
        <taxon>Chytridiomycetes</taxon>
        <taxon>Chytridiales</taxon>
        <taxon>Chytriomycetaceae</taxon>
        <taxon>Rhizoclosmatium</taxon>
    </lineage>
</organism>
<dbReference type="InterPro" id="IPR036071">
    <property type="entry name" value="AMMECR1_dom_sf"/>
</dbReference>
<gene>
    <name evidence="2" type="ORF">BCR33DRAFT_571077</name>
</gene>
<dbReference type="InterPro" id="IPR023473">
    <property type="entry name" value="AMMECR1"/>
</dbReference>
<evidence type="ECO:0000313" key="3">
    <source>
        <dbReference type="Proteomes" id="UP000193642"/>
    </source>
</evidence>
<keyword evidence="3" id="KW-1185">Reference proteome</keyword>
<dbReference type="Gene3D" id="3.30.700.20">
    <property type="entry name" value="Hypothetical protein ph0010, domain 1"/>
    <property type="match status" value="1"/>
</dbReference>
<dbReference type="OrthoDB" id="24630at2759"/>
<reference evidence="2 3" key="1">
    <citation type="submission" date="2016-07" db="EMBL/GenBank/DDBJ databases">
        <title>Pervasive Adenine N6-methylation of Active Genes in Fungi.</title>
        <authorList>
            <consortium name="DOE Joint Genome Institute"/>
            <person name="Mondo S.J."/>
            <person name="Dannebaum R.O."/>
            <person name="Kuo R.C."/>
            <person name="Labutti K."/>
            <person name="Haridas S."/>
            <person name="Kuo A."/>
            <person name="Salamov A."/>
            <person name="Ahrendt S.R."/>
            <person name="Lipzen A."/>
            <person name="Sullivan W."/>
            <person name="Andreopoulos W.B."/>
            <person name="Clum A."/>
            <person name="Lindquist E."/>
            <person name="Daum C."/>
            <person name="Ramamoorthy G.K."/>
            <person name="Gryganskyi A."/>
            <person name="Culley D."/>
            <person name="Magnuson J.K."/>
            <person name="James T.Y."/>
            <person name="O'Malley M.A."/>
            <person name="Stajich J.E."/>
            <person name="Spatafora J.W."/>
            <person name="Visel A."/>
            <person name="Grigoriev I.V."/>
        </authorList>
    </citation>
    <scope>NUCLEOTIDE SEQUENCE [LARGE SCALE GENOMIC DNA]</scope>
    <source>
        <strain evidence="2 3">JEL800</strain>
    </source>
</reference>
<dbReference type="STRING" id="329046.A0A1Y2B7T5"/>
<feature type="domain" description="AMMECR1" evidence="1">
    <location>
        <begin position="1"/>
        <end position="189"/>
    </location>
</feature>
<sequence length="192" mass="21376">MDLTPHCHLCFTTLLTDLSHPLTPSPSTKSNLISEIQGTFPLFVTWKLSSNLRGCIGTFSPQPLSTGLQTYARAAAFQDRRFSPITASEVPQLRVGVSLLVDFEPAAGYTDWIIGTHGIWIEFGDGVTATYLPEVAGEQGWTHVEALDSLLRKGGFRGRITEDVRRGVKVTRYRSVKKEVSWEEYRAYIEGL</sequence>
<dbReference type="InterPro" id="IPR002733">
    <property type="entry name" value="AMMECR1_domain"/>
</dbReference>
<comment type="caution">
    <text evidence="2">The sequence shown here is derived from an EMBL/GenBank/DDBJ whole genome shotgun (WGS) entry which is preliminary data.</text>
</comment>
<dbReference type="PROSITE" id="PS51112">
    <property type="entry name" value="AMMECR1"/>
    <property type="match status" value="1"/>
</dbReference>
<proteinExistence type="predicted"/>
<dbReference type="Proteomes" id="UP000193642">
    <property type="component" value="Unassembled WGS sequence"/>
</dbReference>
<protein>
    <recommendedName>
        <fullName evidence="1">AMMECR1 domain-containing protein</fullName>
    </recommendedName>
</protein>
<evidence type="ECO:0000259" key="1">
    <source>
        <dbReference type="PROSITE" id="PS51112"/>
    </source>
</evidence>
<dbReference type="AlphaFoldDB" id="A0A1Y2B7T5"/>
<dbReference type="PANTHER" id="PTHR13016:SF0">
    <property type="entry name" value="AMME SYNDROME CANDIDATE GENE 1 PROTEIN"/>
    <property type="match status" value="1"/>
</dbReference>
<dbReference type="EMBL" id="MCGO01000084">
    <property type="protein sequence ID" value="ORY30165.1"/>
    <property type="molecule type" value="Genomic_DNA"/>
</dbReference>
<evidence type="ECO:0000313" key="2">
    <source>
        <dbReference type="EMBL" id="ORY30165.1"/>
    </source>
</evidence>
<dbReference type="InterPro" id="IPR027485">
    <property type="entry name" value="AMMECR1_N"/>
</dbReference>
<name>A0A1Y2B7T5_9FUNG</name>
<dbReference type="NCBIfam" id="TIGR00296">
    <property type="entry name" value="TIGR00296 family protein"/>
    <property type="match status" value="1"/>
</dbReference>
<dbReference type="Pfam" id="PF01871">
    <property type="entry name" value="AMMECR1"/>
    <property type="match status" value="1"/>
</dbReference>
<dbReference type="PANTHER" id="PTHR13016">
    <property type="entry name" value="AMMECR1 HOMOLOG"/>
    <property type="match status" value="1"/>
</dbReference>
<accession>A0A1Y2B7T5</accession>
<dbReference type="SUPFAM" id="SSF143447">
    <property type="entry name" value="AMMECR1-like"/>
    <property type="match status" value="1"/>
</dbReference>